<dbReference type="InterPro" id="IPR050105">
    <property type="entry name" value="MoCo_biosynth_MoaA/MoaC"/>
</dbReference>
<dbReference type="EC" id="4.1.99.22" evidence="1 12"/>
<dbReference type="SMART" id="SM00729">
    <property type="entry name" value="Elp3"/>
    <property type="match status" value="1"/>
</dbReference>
<dbReference type="CDD" id="cd21117">
    <property type="entry name" value="Twitch_MoaA"/>
    <property type="match status" value="1"/>
</dbReference>
<feature type="binding site" evidence="12">
    <location>
        <position position="193"/>
    </location>
    <ligand>
        <name>GTP</name>
        <dbReference type="ChEBI" id="CHEBI:37565"/>
    </ligand>
</feature>
<dbReference type="PANTHER" id="PTHR22960">
    <property type="entry name" value="MOLYBDOPTERIN COFACTOR SYNTHESIS PROTEIN A"/>
    <property type="match status" value="1"/>
</dbReference>
<feature type="binding site" evidence="12">
    <location>
        <begin position="302"/>
        <end position="304"/>
    </location>
    <ligand>
        <name>GTP</name>
        <dbReference type="ChEBI" id="CHEBI:37565"/>
    </ligand>
</feature>
<keyword evidence="8 12" id="KW-0342">GTP-binding</keyword>
<evidence type="ECO:0000256" key="10">
    <source>
        <dbReference type="ARBA" id="ARBA00023239"/>
    </source>
</evidence>
<gene>
    <name evidence="12" type="primary">moaA</name>
    <name evidence="14" type="ORF">ABH903_003297</name>
</gene>
<dbReference type="InterPro" id="IPR000385">
    <property type="entry name" value="MoaA_NifB_PqqE_Fe-S-bd_CS"/>
</dbReference>
<evidence type="ECO:0000313" key="15">
    <source>
        <dbReference type="Proteomes" id="UP001565435"/>
    </source>
</evidence>
<dbReference type="InterPro" id="IPR013785">
    <property type="entry name" value="Aldolase_TIM"/>
</dbReference>
<dbReference type="PROSITE" id="PS01305">
    <property type="entry name" value="MOAA_NIFB_PQQE"/>
    <property type="match status" value="1"/>
</dbReference>
<dbReference type="InterPro" id="IPR058240">
    <property type="entry name" value="rSAM_sf"/>
</dbReference>
<evidence type="ECO:0000256" key="6">
    <source>
        <dbReference type="ARBA" id="ARBA00023004"/>
    </source>
</evidence>
<dbReference type="SFLD" id="SFLDG01067">
    <property type="entry name" value="SPASM/twitch_domain_containing"/>
    <property type="match status" value="1"/>
</dbReference>
<keyword evidence="15" id="KW-1185">Reference proteome</keyword>
<sequence>MLFKEDDAMEKIGLPMPVLRTPTVDPGEEFTAHSEDALLDTFDRRARDLRISLTDFCNLRCTYCMPEEGVEFMSRDSAMSGDEIVRFVRIAVEKFGVNQVRFTGGEPLTRKDINDIIAGVAALEPRPNIALTTNAIGLDKRAAGLKEAGLDRINVSLDTIDPETFKTMTRRPFLKRVLEGIDGAKAAGLDPVKINAVLLPGLNDAQAPDLLQWCLEQGLSLRFIEQMPLDAGHSWDRTSMITAADIFALLEPRFVLTPDSAPRNGAPAEKFLVADRRRPDTILGTVGIIASVTRPFCADCTRTRLTAEGRVRTCLFSRTEVDLLTAMRDGASDEAIANLWKGAHWKKLAGHGMDTDSFEQPQRPMSAIGG</sequence>
<feature type="binding site" evidence="12">
    <location>
        <position position="227"/>
    </location>
    <ligand>
        <name>S-adenosyl-L-methionine</name>
        <dbReference type="ChEBI" id="CHEBI:59789"/>
    </ligand>
</feature>
<evidence type="ECO:0000256" key="1">
    <source>
        <dbReference type="ARBA" id="ARBA00012167"/>
    </source>
</evidence>
<keyword evidence="4 12" id="KW-0479">Metal-binding</keyword>
<comment type="similarity">
    <text evidence="12">Belongs to the radical SAM superfamily. MoaA family.</text>
</comment>
<feature type="binding site" evidence="12">
    <location>
        <position position="300"/>
    </location>
    <ligand>
        <name>[4Fe-4S] cluster</name>
        <dbReference type="ChEBI" id="CHEBI:49883"/>
        <label>2</label>
        <note>4Fe-4S-substrate</note>
    </ligand>
</feature>
<feature type="binding site" evidence="12">
    <location>
        <position position="297"/>
    </location>
    <ligand>
        <name>[4Fe-4S] cluster</name>
        <dbReference type="ChEBI" id="CHEBI:49883"/>
        <label>2</label>
        <note>4Fe-4S-substrate</note>
    </ligand>
</feature>
<reference evidence="14 15" key="1">
    <citation type="submission" date="2024-07" db="EMBL/GenBank/DDBJ databases">
        <title>Mealworm larvae gut microbial communities from Newark, Delaware, USA.</title>
        <authorList>
            <person name="Blenner M."/>
        </authorList>
    </citation>
    <scope>NUCLEOTIDE SEQUENCE [LARGE SCALE GENOMIC DNA]</scope>
    <source>
        <strain evidence="14 15">UD i117</strain>
    </source>
</reference>
<keyword evidence="2 12" id="KW-0004">4Fe-4S</keyword>
<feature type="binding site" evidence="12">
    <location>
        <position position="101"/>
    </location>
    <ligand>
        <name>GTP</name>
        <dbReference type="ChEBI" id="CHEBI:37565"/>
    </ligand>
</feature>
<protein>
    <recommendedName>
        <fullName evidence="1 12">GTP 3',8-cyclase</fullName>
        <ecNumber evidence="1 12">4.1.99.22</ecNumber>
    </recommendedName>
    <alternativeName>
        <fullName evidence="12">Molybdenum cofactor biosynthesis protein A</fullName>
    </alternativeName>
</protein>
<keyword evidence="6 12" id="KW-0408">Iron</keyword>
<dbReference type="Pfam" id="PF06463">
    <property type="entry name" value="Mob_synth_C"/>
    <property type="match status" value="1"/>
</dbReference>
<comment type="pathway">
    <text evidence="12">Cofactor biosynthesis; molybdopterin biosynthesis.</text>
</comment>
<feature type="binding site" evidence="12">
    <location>
        <position position="64"/>
    </location>
    <ligand>
        <name>[4Fe-4S] cluster</name>
        <dbReference type="ChEBI" id="CHEBI:49883"/>
        <label>1</label>
        <note>4Fe-4S-S-AdoMet</note>
    </ligand>
</feature>
<dbReference type="Pfam" id="PF04055">
    <property type="entry name" value="Radical_SAM"/>
    <property type="match status" value="1"/>
</dbReference>
<evidence type="ECO:0000256" key="9">
    <source>
        <dbReference type="ARBA" id="ARBA00023150"/>
    </source>
</evidence>
<dbReference type="SUPFAM" id="SSF102114">
    <property type="entry name" value="Radical SAM enzymes"/>
    <property type="match status" value="1"/>
</dbReference>
<dbReference type="PROSITE" id="PS51918">
    <property type="entry name" value="RADICAL_SAM"/>
    <property type="match status" value="1"/>
</dbReference>
<feature type="binding site" evidence="12">
    <location>
        <position position="132"/>
    </location>
    <ligand>
        <name>GTP</name>
        <dbReference type="ChEBI" id="CHEBI:37565"/>
    </ligand>
</feature>
<dbReference type="PANTHER" id="PTHR22960:SF0">
    <property type="entry name" value="MOLYBDENUM COFACTOR BIOSYNTHESIS PROTEIN 1"/>
    <property type="match status" value="1"/>
</dbReference>
<feature type="binding site" evidence="12">
    <location>
        <position position="105"/>
    </location>
    <ligand>
        <name>S-adenosyl-L-methionine</name>
        <dbReference type="ChEBI" id="CHEBI:59789"/>
    </ligand>
</feature>
<dbReference type="CDD" id="cd01335">
    <property type="entry name" value="Radical_SAM"/>
    <property type="match status" value="1"/>
</dbReference>
<evidence type="ECO:0000256" key="2">
    <source>
        <dbReference type="ARBA" id="ARBA00022485"/>
    </source>
</evidence>
<dbReference type="InterPro" id="IPR007197">
    <property type="entry name" value="rSAM"/>
</dbReference>
<keyword evidence="9 12" id="KW-0501">Molybdenum cofactor biosynthesis</keyword>
<comment type="catalytic activity">
    <reaction evidence="11 12">
        <text>GTP + AH2 + S-adenosyl-L-methionine = (8S)-3',8-cyclo-7,8-dihydroguanosine 5'-triphosphate + 5'-deoxyadenosine + L-methionine + A + H(+)</text>
        <dbReference type="Rhea" id="RHEA:49576"/>
        <dbReference type="ChEBI" id="CHEBI:13193"/>
        <dbReference type="ChEBI" id="CHEBI:15378"/>
        <dbReference type="ChEBI" id="CHEBI:17319"/>
        <dbReference type="ChEBI" id="CHEBI:17499"/>
        <dbReference type="ChEBI" id="CHEBI:37565"/>
        <dbReference type="ChEBI" id="CHEBI:57844"/>
        <dbReference type="ChEBI" id="CHEBI:59789"/>
        <dbReference type="ChEBI" id="CHEBI:131766"/>
        <dbReference type="EC" id="4.1.99.22"/>
    </reaction>
</comment>
<feature type="binding site" evidence="12">
    <location>
        <position position="314"/>
    </location>
    <ligand>
        <name>[4Fe-4S] cluster</name>
        <dbReference type="ChEBI" id="CHEBI:49883"/>
        <label>2</label>
        <note>4Fe-4S-substrate</note>
    </ligand>
</feature>
<keyword evidence="3 12" id="KW-0949">S-adenosyl-L-methionine</keyword>
<name>A0ABV4EPV7_BREEP</name>
<proteinExistence type="inferred from homology"/>
<keyword evidence="10 12" id="KW-0456">Lyase</keyword>
<feature type="binding site" evidence="12">
    <location>
        <position position="156"/>
    </location>
    <ligand>
        <name>S-adenosyl-L-methionine</name>
        <dbReference type="ChEBI" id="CHEBI:59789"/>
    </ligand>
</feature>
<dbReference type="InterPro" id="IPR040064">
    <property type="entry name" value="MoaA-like"/>
</dbReference>
<dbReference type="Proteomes" id="UP001565435">
    <property type="component" value="Unassembled WGS sequence"/>
</dbReference>
<comment type="caution">
    <text evidence="14">The sequence shown here is derived from an EMBL/GenBank/DDBJ whole genome shotgun (WGS) entry which is preliminary data.</text>
</comment>
<evidence type="ECO:0000256" key="3">
    <source>
        <dbReference type="ARBA" id="ARBA00022691"/>
    </source>
</evidence>
<evidence type="ECO:0000256" key="5">
    <source>
        <dbReference type="ARBA" id="ARBA00022741"/>
    </source>
</evidence>
<dbReference type="InterPro" id="IPR013483">
    <property type="entry name" value="MoaA"/>
</dbReference>
<evidence type="ECO:0000256" key="7">
    <source>
        <dbReference type="ARBA" id="ARBA00023014"/>
    </source>
</evidence>
<accession>A0ABV4EPV7</accession>
<evidence type="ECO:0000256" key="12">
    <source>
        <dbReference type="HAMAP-Rule" id="MF_01225"/>
    </source>
</evidence>
<dbReference type="SFLD" id="SFLDG01386">
    <property type="entry name" value="main_SPASM_domain-containing"/>
    <property type="match status" value="1"/>
</dbReference>
<dbReference type="NCBIfam" id="TIGR02666">
    <property type="entry name" value="moaA"/>
    <property type="match status" value="1"/>
</dbReference>
<dbReference type="SFLD" id="SFLDS00029">
    <property type="entry name" value="Radical_SAM"/>
    <property type="match status" value="1"/>
</dbReference>
<keyword evidence="7 12" id="KW-0411">Iron-sulfur</keyword>
<dbReference type="SFLD" id="SFLDG01383">
    <property type="entry name" value="cyclic_pyranopterin_phosphate"/>
    <property type="match status" value="1"/>
</dbReference>
<comment type="cofactor">
    <cofactor evidence="12">
        <name>[4Fe-4S] cluster</name>
        <dbReference type="ChEBI" id="CHEBI:49883"/>
    </cofactor>
    <text evidence="12">Binds 2 [4Fe-4S] clusters. Binds 1 [4Fe-4S] cluster coordinated with 3 cysteines and an exchangeable S-adenosyl-L-methionine and 1 [4Fe-4S] cluster coordinated with 3 cysteines and the GTP-derived substrate.</text>
</comment>
<evidence type="ECO:0000256" key="8">
    <source>
        <dbReference type="ARBA" id="ARBA00023134"/>
    </source>
</evidence>
<feature type="binding site" evidence="12">
    <location>
        <position position="63"/>
    </location>
    <ligand>
        <name>S-adenosyl-L-methionine</name>
        <dbReference type="ChEBI" id="CHEBI:59789"/>
    </ligand>
</feature>
<evidence type="ECO:0000313" key="14">
    <source>
        <dbReference type="EMBL" id="MEY9260259.1"/>
    </source>
</evidence>
<evidence type="ECO:0000256" key="4">
    <source>
        <dbReference type="ARBA" id="ARBA00022723"/>
    </source>
</evidence>
<evidence type="ECO:0000256" key="11">
    <source>
        <dbReference type="ARBA" id="ARBA00048697"/>
    </source>
</evidence>
<dbReference type="InterPro" id="IPR010505">
    <property type="entry name" value="MoaA_twitch"/>
</dbReference>
<feature type="domain" description="Radical SAM core" evidence="13">
    <location>
        <begin position="41"/>
        <end position="267"/>
    </location>
</feature>
<dbReference type="EMBL" id="JBGBYS010000026">
    <property type="protein sequence ID" value="MEY9260259.1"/>
    <property type="molecule type" value="Genomic_DNA"/>
</dbReference>
<dbReference type="NCBIfam" id="NF001199">
    <property type="entry name" value="PRK00164.2-1"/>
    <property type="match status" value="1"/>
</dbReference>
<organism evidence="14 15">
    <name type="scientific">Brevibacterium epidermidis</name>
    <dbReference type="NCBI Taxonomy" id="1698"/>
    <lineage>
        <taxon>Bacteria</taxon>
        <taxon>Bacillati</taxon>
        <taxon>Actinomycetota</taxon>
        <taxon>Actinomycetes</taxon>
        <taxon>Micrococcales</taxon>
        <taxon>Brevibacteriaceae</taxon>
        <taxon>Brevibacterium</taxon>
    </lineage>
</organism>
<dbReference type="Gene3D" id="3.20.20.70">
    <property type="entry name" value="Aldolase class I"/>
    <property type="match status" value="1"/>
</dbReference>
<comment type="function">
    <text evidence="12">Catalyzes the cyclization of GTP to (8S)-3',8-cyclo-7,8-dihydroguanosine 5'-triphosphate.</text>
</comment>
<feature type="binding site" evidence="12">
    <location>
        <position position="61"/>
    </location>
    <ligand>
        <name>[4Fe-4S] cluster</name>
        <dbReference type="ChEBI" id="CHEBI:49883"/>
        <label>1</label>
        <note>4Fe-4S-S-AdoMet</note>
    </ligand>
</feature>
<evidence type="ECO:0000259" key="13">
    <source>
        <dbReference type="PROSITE" id="PS51918"/>
    </source>
</evidence>
<feature type="binding site" evidence="12">
    <location>
        <position position="50"/>
    </location>
    <ligand>
        <name>GTP</name>
        <dbReference type="ChEBI" id="CHEBI:37565"/>
    </ligand>
</feature>
<keyword evidence="5 12" id="KW-0547">Nucleotide-binding</keyword>
<dbReference type="HAMAP" id="MF_01225_B">
    <property type="entry name" value="MoaA_B"/>
    <property type="match status" value="1"/>
</dbReference>
<feature type="binding site" evidence="12">
    <location>
        <position position="57"/>
    </location>
    <ligand>
        <name>[4Fe-4S] cluster</name>
        <dbReference type="ChEBI" id="CHEBI:49883"/>
        <label>1</label>
        <note>4Fe-4S-S-AdoMet</note>
    </ligand>
</feature>
<dbReference type="GO" id="GO:0061798">
    <property type="term" value="F:GTP 3',8'-cyclase activity"/>
    <property type="evidence" value="ECO:0007669"/>
    <property type="project" value="UniProtKB-EC"/>
</dbReference>
<comment type="subunit">
    <text evidence="12">Monomer and homodimer.</text>
</comment>
<dbReference type="InterPro" id="IPR006638">
    <property type="entry name" value="Elp3/MiaA/NifB-like_rSAM"/>
</dbReference>